<dbReference type="InParanoid" id="G8Y542"/>
<keyword evidence="2" id="KW-1185">Reference proteome</keyword>
<dbReference type="Proteomes" id="UP000005222">
    <property type="component" value="Chromosome M"/>
</dbReference>
<protein>
    <submittedName>
        <fullName evidence="1">Piso0_005445 protein</fullName>
    </submittedName>
</protein>
<dbReference type="HOGENOM" id="CLU_1993458_0_0_1"/>
<gene>
    <name evidence="1" type="primary">Piso0_005445</name>
    <name evidence="1" type="ORF">GNLVRS01_PISO0M14862g</name>
</gene>
<proteinExistence type="predicted"/>
<dbReference type="EMBL" id="FO082047">
    <property type="protein sequence ID" value="CCE85810.1"/>
    <property type="molecule type" value="Genomic_DNA"/>
</dbReference>
<dbReference type="AlphaFoldDB" id="G8Y542"/>
<evidence type="ECO:0000313" key="1">
    <source>
        <dbReference type="EMBL" id="CCE85810.1"/>
    </source>
</evidence>
<reference evidence="1 2" key="1">
    <citation type="journal article" date="2012" name="G3 (Bethesda)">
        <title>Pichia sorbitophila, an interspecies yeast hybrid reveals early steps of genome resolution following polyploidization.</title>
        <authorList>
            <person name="Leh Louis V."/>
            <person name="Despons L."/>
            <person name="Friedrich A."/>
            <person name="Martin T."/>
            <person name="Durrens P."/>
            <person name="Casaregola S."/>
            <person name="Neuveglise C."/>
            <person name="Fairhead C."/>
            <person name="Marck C."/>
            <person name="Cruz J.A."/>
            <person name="Straub M.L."/>
            <person name="Kugler V."/>
            <person name="Sacerdot C."/>
            <person name="Uzunov Z."/>
            <person name="Thierry A."/>
            <person name="Weiss S."/>
            <person name="Bleykasten C."/>
            <person name="De Montigny J."/>
            <person name="Jacques N."/>
            <person name="Jung P."/>
            <person name="Lemaire M."/>
            <person name="Mallet S."/>
            <person name="Morel G."/>
            <person name="Richard G.F."/>
            <person name="Sarkar A."/>
            <person name="Savel G."/>
            <person name="Schacherer J."/>
            <person name="Seret M.L."/>
            <person name="Talla E."/>
            <person name="Samson G."/>
            <person name="Jubin C."/>
            <person name="Poulain J."/>
            <person name="Vacherie B."/>
            <person name="Barbe V."/>
            <person name="Pelletier E."/>
            <person name="Sherman D.J."/>
            <person name="Westhof E."/>
            <person name="Weissenbach J."/>
            <person name="Baret P.V."/>
            <person name="Wincker P."/>
            <person name="Gaillardin C."/>
            <person name="Dujon B."/>
            <person name="Souciet J.L."/>
        </authorList>
    </citation>
    <scope>NUCLEOTIDE SEQUENCE [LARGE SCALE GENOMIC DNA]</scope>
    <source>
        <strain evidence="2">ATCC MYA-4447 / BCRC 22081 / CBS 7064 / NBRC 10061 / NRRL Y-12695</strain>
    </source>
</reference>
<organism evidence="1 2">
    <name type="scientific">Pichia sorbitophila (strain ATCC MYA-4447 / BCRC 22081 / CBS 7064 / NBRC 10061 / NRRL Y-12695)</name>
    <name type="common">Hybrid yeast</name>
    <dbReference type="NCBI Taxonomy" id="559304"/>
    <lineage>
        <taxon>Eukaryota</taxon>
        <taxon>Fungi</taxon>
        <taxon>Dikarya</taxon>
        <taxon>Ascomycota</taxon>
        <taxon>Saccharomycotina</taxon>
        <taxon>Pichiomycetes</taxon>
        <taxon>Debaryomycetaceae</taxon>
        <taxon>Millerozyma</taxon>
    </lineage>
</organism>
<accession>G8Y542</accession>
<evidence type="ECO:0000313" key="2">
    <source>
        <dbReference type="Proteomes" id="UP000005222"/>
    </source>
</evidence>
<sequence>MRKKKYLVPFCNALAPLLVAMLVTRSDFLSYHHKNFESTKLRDVYEVVKSNSNDVTFTNYGSSSPQIEKGESITFKSENGKHSSPRKVNLTDIELDSENLESGIFELPDENVVANYETFRRNHTAKFLEEVKKRGLNLKKRNLDY</sequence>
<name>G8Y542_PICSO</name>